<proteinExistence type="inferred from homology"/>
<comment type="subcellular location">
    <subcellularLocation>
        <location evidence="1">Membrane</location>
        <topology evidence="1">Multi-pass membrane protein</topology>
    </subcellularLocation>
</comment>
<evidence type="ECO:0000256" key="7">
    <source>
        <dbReference type="ARBA" id="ARBA00023136"/>
    </source>
</evidence>
<name>A0A927C386_9BACL</name>
<keyword evidence="4" id="KW-0309">Germination</keyword>
<keyword evidence="10" id="KW-1185">Reference proteome</keyword>
<feature type="transmembrane region" description="Helical" evidence="8">
    <location>
        <begin position="268"/>
        <end position="293"/>
    </location>
</feature>
<feature type="transmembrane region" description="Helical" evidence="8">
    <location>
        <begin position="305"/>
        <end position="324"/>
    </location>
</feature>
<feature type="transmembrane region" description="Helical" evidence="8">
    <location>
        <begin position="182"/>
        <end position="206"/>
    </location>
</feature>
<feature type="transmembrane region" description="Helical" evidence="8">
    <location>
        <begin position="40"/>
        <end position="60"/>
    </location>
</feature>
<keyword evidence="6 8" id="KW-1133">Transmembrane helix</keyword>
<evidence type="ECO:0000256" key="1">
    <source>
        <dbReference type="ARBA" id="ARBA00004141"/>
    </source>
</evidence>
<comment type="similarity">
    <text evidence="2">Belongs to the amino acid-polyamine-organocation (APC) superfamily. Spore germination protein (SGP) (TC 2.A.3.9) family.</text>
</comment>
<dbReference type="PANTHER" id="PTHR34975">
    <property type="entry name" value="SPORE GERMINATION PROTEIN A2"/>
    <property type="match status" value="1"/>
</dbReference>
<evidence type="ECO:0000256" key="2">
    <source>
        <dbReference type="ARBA" id="ARBA00007998"/>
    </source>
</evidence>
<sequence length="446" mass="50502">MNTERISGYQLFMLCSILYINGGMISLYKTLSEVAGPDAWFNFIFSMLYAICIAFLLYKLSAAHPGKNMFEISESVCGKWAGKLLNILVMWYILHLIIRDLRMFGDFVGTAVLQRTPTEFIYLSAMLVLMYYATGNLEEFARSVNLFFPIFMISIVILPLLLVNETDLSNLLPILSQGSGVILKGGVLSTGWAGDIFIFGAFLNYIRSSRQYYESLRLGIVTSAFVLTVMMLLCTAILGHTITGRAMYPAYTMMQEINITDFLDRLDVVLIGFWMPAFLMKIIVLYFSFMAGLSSMLNTGKLRGINMMSGWMILLLTLVSFRSVMEVYRFGNYAAVPITVFVHFCFLAVVSLCSLWKTRKKRKRHPRQPLQEEESVVPGRGDVIGWWLSLAVCMAGLFGGSLAGPWFKLYGQLGGIVYFIAFVGLFVFSIRLFWRWNQIVRHPSPS</sequence>
<dbReference type="Gene3D" id="1.20.1740.10">
    <property type="entry name" value="Amino acid/polyamine transporter I"/>
    <property type="match status" value="1"/>
</dbReference>
<reference evidence="9" key="1">
    <citation type="submission" date="2020-09" db="EMBL/GenBank/DDBJ databases">
        <title>A novel bacterium of genus Paenibacillus, isolated from South China Sea.</title>
        <authorList>
            <person name="Huang H."/>
            <person name="Mo K."/>
            <person name="Hu Y."/>
        </authorList>
    </citation>
    <scope>NUCLEOTIDE SEQUENCE</scope>
    <source>
        <strain evidence="9">IB182363</strain>
    </source>
</reference>
<accession>A0A927C386</accession>
<feature type="transmembrane region" description="Helical" evidence="8">
    <location>
        <begin position="330"/>
        <end position="356"/>
    </location>
</feature>
<keyword evidence="3" id="KW-0813">Transport</keyword>
<keyword evidence="5 8" id="KW-0812">Transmembrane</keyword>
<dbReference type="Proteomes" id="UP000639396">
    <property type="component" value="Unassembled WGS sequence"/>
</dbReference>
<evidence type="ECO:0000313" key="10">
    <source>
        <dbReference type="Proteomes" id="UP000639396"/>
    </source>
</evidence>
<dbReference type="GO" id="GO:0016020">
    <property type="term" value="C:membrane"/>
    <property type="evidence" value="ECO:0007669"/>
    <property type="project" value="UniProtKB-SubCell"/>
</dbReference>
<evidence type="ECO:0000313" key="9">
    <source>
        <dbReference type="EMBL" id="MBD2860504.1"/>
    </source>
</evidence>
<protein>
    <submittedName>
        <fullName evidence="9">Endospore germination permease</fullName>
    </submittedName>
</protein>
<dbReference type="NCBIfam" id="TIGR00912">
    <property type="entry name" value="2A0309"/>
    <property type="match status" value="1"/>
</dbReference>
<evidence type="ECO:0000256" key="5">
    <source>
        <dbReference type="ARBA" id="ARBA00022692"/>
    </source>
</evidence>
<feature type="transmembrane region" description="Helical" evidence="8">
    <location>
        <begin position="218"/>
        <end position="248"/>
    </location>
</feature>
<feature type="transmembrane region" description="Helical" evidence="8">
    <location>
        <begin position="120"/>
        <end position="137"/>
    </location>
</feature>
<evidence type="ECO:0000256" key="3">
    <source>
        <dbReference type="ARBA" id="ARBA00022448"/>
    </source>
</evidence>
<feature type="transmembrane region" description="Helical" evidence="8">
    <location>
        <begin position="413"/>
        <end position="434"/>
    </location>
</feature>
<feature type="transmembrane region" description="Helical" evidence="8">
    <location>
        <begin position="144"/>
        <end position="162"/>
    </location>
</feature>
<comment type="caution">
    <text evidence="9">The sequence shown here is derived from an EMBL/GenBank/DDBJ whole genome shotgun (WGS) entry which is preliminary data.</text>
</comment>
<evidence type="ECO:0000256" key="8">
    <source>
        <dbReference type="SAM" id="Phobius"/>
    </source>
</evidence>
<dbReference type="PANTHER" id="PTHR34975:SF2">
    <property type="entry name" value="SPORE GERMINATION PROTEIN A2"/>
    <property type="match status" value="1"/>
</dbReference>
<feature type="transmembrane region" description="Helical" evidence="8">
    <location>
        <begin position="384"/>
        <end position="407"/>
    </location>
</feature>
<gene>
    <name evidence="9" type="ORF">IDH45_00700</name>
</gene>
<dbReference type="EMBL" id="JACXJA010000001">
    <property type="protein sequence ID" value="MBD2860504.1"/>
    <property type="molecule type" value="Genomic_DNA"/>
</dbReference>
<dbReference type="RefSeq" id="WP_190923696.1">
    <property type="nucleotide sequence ID" value="NZ_JACXJA010000001.1"/>
</dbReference>
<dbReference type="GO" id="GO:0009847">
    <property type="term" value="P:spore germination"/>
    <property type="evidence" value="ECO:0007669"/>
    <property type="project" value="InterPro"/>
</dbReference>
<dbReference type="InterPro" id="IPR004761">
    <property type="entry name" value="Spore_GerAB"/>
</dbReference>
<dbReference type="Pfam" id="PF03845">
    <property type="entry name" value="Spore_permease"/>
    <property type="match status" value="1"/>
</dbReference>
<feature type="transmembrane region" description="Helical" evidence="8">
    <location>
        <begin position="80"/>
        <end position="98"/>
    </location>
</feature>
<dbReference type="AlphaFoldDB" id="A0A927C386"/>
<evidence type="ECO:0000256" key="6">
    <source>
        <dbReference type="ARBA" id="ARBA00022989"/>
    </source>
</evidence>
<evidence type="ECO:0000256" key="4">
    <source>
        <dbReference type="ARBA" id="ARBA00022544"/>
    </source>
</evidence>
<organism evidence="9 10">
    <name type="scientific">Paenibacillus oceani</name>
    <dbReference type="NCBI Taxonomy" id="2772510"/>
    <lineage>
        <taxon>Bacteria</taxon>
        <taxon>Bacillati</taxon>
        <taxon>Bacillota</taxon>
        <taxon>Bacilli</taxon>
        <taxon>Bacillales</taxon>
        <taxon>Paenibacillaceae</taxon>
        <taxon>Paenibacillus</taxon>
    </lineage>
</organism>
<feature type="transmembrane region" description="Helical" evidence="8">
    <location>
        <begin position="7"/>
        <end position="28"/>
    </location>
</feature>
<keyword evidence="7 8" id="KW-0472">Membrane</keyword>